<evidence type="ECO:0000313" key="5">
    <source>
        <dbReference type="EMBL" id="XCP93057.1"/>
    </source>
</evidence>
<evidence type="ECO:0000259" key="4">
    <source>
        <dbReference type="PROSITE" id="PS01124"/>
    </source>
</evidence>
<proteinExistence type="predicted"/>
<keyword evidence="1" id="KW-0805">Transcription regulation</keyword>
<dbReference type="GO" id="GO:0003700">
    <property type="term" value="F:DNA-binding transcription factor activity"/>
    <property type="evidence" value="ECO:0007669"/>
    <property type="project" value="InterPro"/>
</dbReference>
<dbReference type="InterPro" id="IPR050959">
    <property type="entry name" value="MarA-like"/>
</dbReference>
<keyword evidence="3" id="KW-0804">Transcription</keyword>
<dbReference type="PRINTS" id="PR00032">
    <property type="entry name" value="HTHARAC"/>
</dbReference>
<dbReference type="Pfam" id="PF14526">
    <property type="entry name" value="Cass2"/>
    <property type="match status" value="1"/>
</dbReference>
<evidence type="ECO:0000256" key="1">
    <source>
        <dbReference type="ARBA" id="ARBA00023015"/>
    </source>
</evidence>
<dbReference type="PANTHER" id="PTHR47504">
    <property type="entry name" value="RIGHT ORIGIN-BINDING PROTEIN"/>
    <property type="match status" value="1"/>
</dbReference>
<dbReference type="Pfam" id="PF12833">
    <property type="entry name" value="HTH_18"/>
    <property type="match status" value="1"/>
</dbReference>
<dbReference type="RefSeq" id="WP_366289536.1">
    <property type="nucleotide sequence ID" value="NZ_CP159992.1"/>
</dbReference>
<dbReference type="InterPro" id="IPR009057">
    <property type="entry name" value="Homeodomain-like_sf"/>
</dbReference>
<dbReference type="SMART" id="SM00342">
    <property type="entry name" value="HTH_ARAC"/>
    <property type="match status" value="1"/>
</dbReference>
<dbReference type="PANTHER" id="PTHR47504:SF5">
    <property type="entry name" value="RIGHT ORIGIN-BINDING PROTEIN"/>
    <property type="match status" value="1"/>
</dbReference>
<dbReference type="InterPro" id="IPR010499">
    <property type="entry name" value="AraC_E-bd"/>
</dbReference>
<dbReference type="EMBL" id="CP159992">
    <property type="protein sequence ID" value="XCP93057.1"/>
    <property type="molecule type" value="Genomic_DNA"/>
</dbReference>
<dbReference type="SUPFAM" id="SSF55136">
    <property type="entry name" value="Probable bacterial effector-binding domain"/>
    <property type="match status" value="1"/>
</dbReference>
<dbReference type="InterPro" id="IPR020449">
    <property type="entry name" value="Tscrpt_reg_AraC-type_HTH"/>
</dbReference>
<dbReference type="GO" id="GO:0043565">
    <property type="term" value="F:sequence-specific DNA binding"/>
    <property type="evidence" value="ECO:0007669"/>
    <property type="project" value="InterPro"/>
</dbReference>
<dbReference type="InterPro" id="IPR029441">
    <property type="entry name" value="Cass2"/>
</dbReference>
<dbReference type="InterPro" id="IPR018060">
    <property type="entry name" value="HTH_AraC"/>
</dbReference>
<accession>A0AAU8N5G8</accession>
<dbReference type="Gene3D" id="1.10.10.60">
    <property type="entry name" value="Homeodomain-like"/>
    <property type="match status" value="2"/>
</dbReference>
<keyword evidence="2" id="KW-0238">DNA-binding</keyword>
<name>A0AAU8N5G8_9BACL</name>
<dbReference type="Gene3D" id="3.20.80.10">
    <property type="entry name" value="Regulatory factor, effector binding domain"/>
    <property type="match status" value="1"/>
</dbReference>
<organism evidence="5">
    <name type="scientific">Paenibacillus sp. AN1007</name>
    <dbReference type="NCBI Taxonomy" id="3151385"/>
    <lineage>
        <taxon>Bacteria</taxon>
        <taxon>Bacillati</taxon>
        <taxon>Bacillota</taxon>
        <taxon>Bacilli</taxon>
        <taxon>Bacillales</taxon>
        <taxon>Paenibacillaceae</taxon>
        <taxon>Paenibacillus</taxon>
    </lineage>
</organism>
<protein>
    <submittedName>
        <fullName evidence="5">AraC family transcriptional regulator</fullName>
    </submittedName>
</protein>
<dbReference type="PROSITE" id="PS01124">
    <property type="entry name" value="HTH_ARAC_FAMILY_2"/>
    <property type="match status" value="1"/>
</dbReference>
<evidence type="ECO:0000256" key="3">
    <source>
        <dbReference type="ARBA" id="ARBA00023163"/>
    </source>
</evidence>
<dbReference type="InterPro" id="IPR011256">
    <property type="entry name" value="Reg_factor_effector_dom_sf"/>
</dbReference>
<sequence length="281" mass="32264">MKWVNSIQKSIQYMEEHLLESMMVEQIAAQAHMSVFHFQRIFALMTEVTVAEYIRRRRLTLAAHELLQGDCKIMDMAFKYGYDTPESFSKAFRRQHGITPSEIRKSGTSVQSYNRLVIQISLVGAEPMKHRIVEQGPFSIAGISQRFSYADGQHLQGIGNMWQEAYKSGAEDRIFALNNGVIPGLLGVCVDQSEIQDKQMEYWIAAAYEGDEPEGLPTLSFPASKWAVFEVEEAMPQGMQKLWKRIVGEWFPSTSYEHAWLPELEVYPGMHQLPQIWIPIR</sequence>
<dbReference type="SUPFAM" id="SSF46689">
    <property type="entry name" value="Homeodomain-like"/>
    <property type="match status" value="2"/>
</dbReference>
<feature type="domain" description="HTH araC/xylS-type" evidence="4">
    <location>
        <begin position="8"/>
        <end position="106"/>
    </location>
</feature>
<dbReference type="InterPro" id="IPR018062">
    <property type="entry name" value="HTH_AraC-typ_CS"/>
</dbReference>
<dbReference type="PROSITE" id="PS00041">
    <property type="entry name" value="HTH_ARAC_FAMILY_1"/>
    <property type="match status" value="1"/>
</dbReference>
<evidence type="ECO:0000256" key="2">
    <source>
        <dbReference type="ARBA" id="ARBA00023125"/>
    </source>
</evidence>
<gene>
    <name evidence="5" type="ORF">ABXS70_17655</name>
</gene>
<dbReference type="AlphaFoldDB" id="A0AAU8N5G8"/>
<reference evidence="5" key="1">
    <citation type="submission" date="2024-05" db="EMBL/GenBank/DDBJ databases">
        <title>Draft genome assemblies of 36 bacteria isolated from hibernating arctic ground squirrels.</title>
        <authorList>
            <person name="McKee H."/>
            <person name="Mullen L."/>
            <person name="Drown D.M."/>
            <person name="Duddleston K.N."/>
        </authorList>
    </citation>
    <scope>NUCLEOTIDE SEQUENCE</scope>
    <source>
        <strain evidence="5">AN1007</strain>
    </source>
</reference>
<dbReference type="SMART" id="SM00871">
    <property type="entry name" value="AraC_E_bind"/>
    <property type="match status" value="1"/>
</dbReference>